<dbReference type="AlphaFoldDB" id="A0A6I3M9W2"/>
<sequence length="133" mass="14522">MDPAAHPFAVLADPIGRRIVEVLAVGEHSAATLVEVLGMEFGLSRTAVSHRLGTLRRLGVVSAGVDPAEPRSRSYRLEHEFVGALEAETERVLRAFDHRYGSAERRAPLVDPPRPCRRIGGDDPESSCAAWRT</sequence>
<evidence type="ECO:0000313" key="4">
    <source>
        <dbReference type="Proteomes" id="UP000433071"/>
    </source>
</evidence>
<feature type="domain" description="HTH arsR-type" evidence="2">
    <location>
        <begin position="6"/>
        <end position="98"/>
    </location>
</feature>
<dbReference type="GO" id="GO:0003700">
    <property type="term" value="F:DNA-binding transcription factor activity"/>
    <property type="evidence" value="ECO:0007669"/>
    <property type="project" value="InterPro"/>
</dbReference>
<dbReference type="SMART" id="SM00418">
    <property type="entry name" value="HTH_ARSR"/>
    <property type="match status" value="1"/>
</dbReference>
<gene>
    <name evidence="3" type="ORF">GJ743_10740</name>
</gene>
<reference evidence="3 4" key="1">
    <citation type="submission" date="2019-11" db="EMBL/GenBank/DDBJ databases">
        <title>Agromyces kandeliae sp. nov., isolated from mangrove soil.</title>
        <authorList>
            <person name="Wang R."/>
        </authorList>
    </citation>
    <scope>NUCLEOTIDE SEQUENCE [LARGE SCALE GENOMIC DNA]</scope>
    <source>
        <strain evidence="3 4">JCM 11433</strain>
    </source>
</reference>
<organism evidence="3 4">
    <name type="scientific">Agromyces bracchium</name>
    <dbReference type="NCBI Taxonomy" id="88376"/>
    <lineage>
        <taxon>Bacteria</taxon>
        <taxon>Bacillati</taxon>
        <taxon>Actinomycetota</taxon>
        <taxon>Actinomycetes</taxon>
        <taxon>Micrococcales</taxon>
        <taxon>Microbacteriaceae</taxon>
        <taxon>Agromyces</taxon>
    </lineage>
</organism>
<protein>
    <recommendedName>
        <fullName evidence="2">HTH arsR-type domain-containing protein</fullName>
    </recommendedName>
</protein>
<evidence type="ECO:0000259" key="2">
    <source>
        <dbReference type="SMART" id="SM00418"/>
    </source>
</evidence>
<evidence type="ECO:0000256" key="1">
    <source>
        <dbReference type="SAM" id="MobiDB-lite"/>
    </source>
</evidence>
<keyword evidence="4" id="KW-1185">Reference proteome</keyword>
<dbReference type="SUPFAM" id="SSF46785">
    <property type="entry name" value="Winged helix' DNA-binding domain"/>
    <property type="match status" value="1"/>
</dbReference>
<dbReference type="InterPro" id="IPR001845">
    <property type="entry name" value="HTH_ArsR_DNA-bd_dom"/>
</dbReference>
<accession>A0A6I3M9W2</accession>
<feature type="region of interest" description="Disordered" evidence="1">
    <location>
        <begin position="104"/>
        <end position="133"/>
    </location>
</feature>
<dbReference type="Gene3D" id="1.10.10.10">
    <property type="entry name" value="Winged helix-like DNA-binding domain superfamily/Winged helix DNA-binding domain"/>
    <property type="match status" value="1"/>
</dbReference>
<dbReference type="Proteomes" id="UP000433071">
    <property type="component" value="Unassembled WGS sequence"/>
</dbReference>
<proteinExistence type="predicted"/>
<dbReference type="RefSeq" id="WP_155051902.1">
    <property type="nucleotide sequence ID" value="NZ_BAAAIB010000002.1"/>
</dbReference>
<evidence type="ECO:0000313" key="3">
    <source>
        <dbReference type="EMBL" id="MTH68847.1"/>
    </source>
</evidence>
<name>A0A6I3M9W2_9MICO</name>
<dbReference type="InterPro" id="IPR036390">
    <property type="entry name" value="WH_DNA-bd_sf"/>
</dbReference>
<comment type="caution">
    <text evidence="3">The sequence shown here is derived from an EMBL/GenBank/DDBJ whole genome shotgun (WGS) entry which is preliminary data.</text>
</comment>
<dbReference type="InterPro" id="IPR036388">
    <property type="entry name" value="WH-like_DNA-bd_sf"/>
</dbReference>
<dbReference type="InterPro" id="IPR011991">
    <property type="entry name" value="ArsR-like_HTH"/>
</dbReference>
<dbReference type="EMBL" id="WMLB01000023">
    <property type="protein sequence ID" value="MTH68847.1"/>
    <property type="molecule type" value="Genomic_DNA"/>
</dbReference>
<dbReference type="CDD" id="cd00090">
    <property type="entry name" value="HTH_ARSR"/>
    <property type="match status" value="1"/>
</dbReference>
<dbReference type="OrthoDB" id="3628603at2"/>